<dbReference type="CDD" id="cd10910">
    <property type="entry name" value="PIN_limkain_b1_N_like"/>
    <property type="match status" value="1"/>
</dbReference>
<feature type="compositionally biased region" description="Polar residues" evidence="1">
    <location>
        <begin position="314"/>
        <end position="346"/>
    </location>
</feature>
<sequence>MKEAEIAIFWDYENCPVPSGVSGHEIVNRIRTLAHEFGSIKVLKAYTQLSDHAIHSSRSAILRSELQSSGVSITDCPHNNYKNVADQMIIVDMLAFAMDNSSGSLSTPTIMLISGDRDFAYALSVLRLRRYNVVVVGPSTVHSSLRAQASSFFEWNGNVLDGPGREVDLSYQRSSHSRIRSRSSNDVVMTMTNSPLSRTTTLVTPASGGGSSFLSNLRVSHTLKEDSGFEQVPPPALASTYRPSRMGLAEPFSETSSCSVRPYSTTRLQETSKSPSGCSAFTEQLFELEEPLYHNDERTTRAVKNISNVAAASCSKDTQPSYSSSMNPSIRSDIDTNSFATRLTPTNERHSKTEVIAPTPSRNRSLPRAPLPPTPRPRSADSYLPKKLKPTDVTLRTTKFSITTMEKSPKARTKPLQTGTINISDENTSAIAVESSSTLPKHVLSGGVMLSSFSTLPRSVVGVPSDKTAPPGPGILSSWTRSPAASDAFSASPPSSMRAPLPPSSPSPFSTQAPFIPRNFLFLVQHLEKLRLKGTPAPSRSDVSFALMKKDKQTYQRAGCTKFKDYTSKAEQLGLVNLGGREGEAWIKLHPDLQGRIEVNE</sequence>
<feature type="region of interest" description="Disordered" evidence="1">
    <location>
        <begin position="314"/>
        <end position="386"/>
    </location>
</feature>
<evidence type="ECO:0000256" key="1">
    <source>
        <dbReference type="SAM" id="MobiDB-lite"/>
    </source>
</evidence>
<dbReference type="GO" id="GO:1905762">
    <property type="term" value="F:CCR4-NOT complex binding"/>
    <property type="evidence" value="ECO:0007669"/>
    <property type="project" value="TreeGrafter"/>
</dbReference>
<feature type="domain" description="NYN" evidence="2">
    <location>
        <begin position="6"/>
        <end position="154"/>
    </location>
</feature>
<dbReference type="Proteomes" id="UP001150238">
    <property type="component" value="Unassembled WGS sequence"/>
</dbReference>
<dbReference type="PANTHER" id="PTHR14379">
    <property type="entry name" value="LIMKAIN B LKAP"/>
    <property type="match status" value="1"/>
</dbReference>
<comment type="caution">
    <text evidence="3">The sequence shown here is derived from an EMBL/GenBank/DDBJ whole genome shotgun (WGS) entry which is preliminary data.</text>
</comment>
<name>A0A9W9A057_9AGAR</name>
<feature type="region of interest" description="Disordered" evidence="1">
    <location>
        <begin position="486"/>
        <end position="510"/>
    </location>
</feature>
<dbReference type="EMBL" id="JANVFS010000032">
    <property type="protein sequence ID" value="KAJ4470343.1"/>
    <property type="molecule type" value="Genomic_DNA"/>
</dbReference>
<feature type="compositionally biased region" description="Low complexity" evidence="1">
    <location>
        <begin position="486"/>
        <end position="499"/>
    </location>
</feature>
<dbReference type="InterPro" id="IPR024768">
    <property type="entry name" value="Marf1"/>
</dbReference>
<reference evidence="3" key="1">
    <citation type="submission" date="2022-08" db="EMBL/GenBank/DDBJ databases">
        <authorList>
            <consortium name="DOE Joint Genome Institute"/>
            <person name="Min B."/>
            <person name="Riley R."/>
            <person name="Sierra-Patev S."/>
            <person name="Naranjo-Ortiz M."/>
            <person name="Looney B."/>
            <person name="Konkel Z."/>
            <person name="Slot J.C."/>
            <person name="Sakamoto Y."/>
            <person name="Steenwyk J.L."/>
            <person name="Rokas A."/>
            <person name="Carro J."/>
            <person name="Camarero S."/>
            <person name="Ferreira P."/>
            <person name="Molpeceres G."/>
            <person name="Ruiz-Duenas F.J."/>
            <person name="Serrano A."/>
            <person name="Henrissat B."/>
            <person name="Drula E."/>
            <person name="Hughes K.W."/>
            <person name="Mata J.L."/>
            <person name="Ishikawa N.K."/>
            <person name="Vargas-Isla R."/>
            <person name="Ushijima S."/>
            <person name="Smith C.A."/>
            <person name="Ahrendt S."/>
            <person name="Andreopoulos W."/>
            <person name="He G."/>
            <person name="Labutti K."/>
            <person name="Lipzen A."/>
            <person name="Ng V."/>
            <person name="Sandor L."/>
            <person name="Barry K."/>
            <person name="Martinez A.T."/>
            <person name="Xiao Y."/>
            <person name="Gibbons J.G."/>
            <person name="Terashima K."/>
            <person name="Hibbett D.S."/>
            <person name="Grigoriev I.V."/>
        </authorList>
    </citation>
    <scope>NUCLEOTIDE SEQUENCE</scope>
    <source>
        <strain evidence="3">Sp2 HRB7682 ss15</strain>
    </source>
</reference>
<organism evidence="3 4">
    <name type="scientific">Lentinula lateritia</name>
    <dbReference type="NCBI Taxonomy" id="40482"/>
    <lineage>
        <taxon>Eukaryota</taxon>
        <taxon>Fungi</taxon>
        <taxon>Dikarya</taxon>
        <taxon>Basidiomycota</taxon>
        <taxon>Agaricomycotina</taxon>
        <taxon>Agaricomycetes</taxon>
        <taxon>Agaricomycetidae</taxon>
        <taxon>Agaricales</taxon>
        <taxon>Marasmiineae</taxon>
        <taxon>Omphalotaceae</taxon>
        <taxon>Lentinula</taxon>
    </lineage>
</organism>
<dbReference type="PANTHER" id="PTHR14379:SF3">
    <property type="entry name" value="MEIOSIS REGULATOR AND MRNA STABILITY FACTOR 1"/>
    <property type="match status" value="1"/>
</dbReference>
<reference evidence="3" key="2">
    <citation type="journal article" date="2023" name="Proc. Natl. Acad. Sci. U.S.A.">
        <title>A global phylogenomic analysis of the shiitake genus Lentinula.</title>
        <authorList>
            <person name="Sierra-Patev S."/>
            <person name="Min B."/>
            <person name="Naranjo-Ortiz M."/>
            <person name="Looney B."/>
            <person name="Konkel Z."/>
            <person name="Slot J.C."/>
            <person name="Sakamoto Y."/>
            <person name="Steenwyk J.L."/>
            <person name="Rokas A."/>
            <person name="Carro J."/>
            <person name="Camarero S."/>
            <person name="Ferreira P."/>
            <person name="Molpeceres G."/>
            <person name="Ruiz-Duenas F.J."/>
            <person name="Serrano A."/>
            <person name="Henrissat B."/>
            <person name="Drula E."/>
            <person name="Hughes K.W."/>
            <person name="Mata J.L."/>
            <person name="Ishikawa N.K."/>
            <person name="Vargas-Isla R."/>
            <person name="Ushijima S."/>
            <person name="Smith C.A."/>
            <person name="Donoghue J."/>
            <person name="Ahrendt S."/>
            <person name="Andreopoulos W."/>
            <person name="He G."/>
            <person name="LaButti K."/>
            <person name="Lipzen A."/>
            <person name="Ng V."/>
            <person name="Riley R."/>
            <person name="Sandor L."/>
            <person name="Barry K."/>
            <person name="Martinez A.T."/>
            <person name="Xiao Y."/>
            <person name="Gibbons J.G."/>
            <person name="Terashima K."/>
            <person name="Grigoriev I.V."/>
            <person name="Hibbett D."/>
        </authorList>
    </citation>
    <scope>NUCLEOTIDE SEQUENCE</scope>
    <source>
        <strain evidence="3">Sp2 HRB7682 ss15</strain>
    </source>
</reference>
<dbReference type="Gene3D" id="3.40.50.1010">
    <property type="entry name" value="5'-nuclease"/>
    <property type="match status" value="1"/>
</dbReference>
<dbReference type="GO" id="GO:0010468">
    <property type="term" value="P:regulation of gene expression"/>
    <property type="evidence" value="ECO:0007669"/>
    <property type="project" value="InterPro"/>
</dbReference>
<dbReference type="GO" id="GO:0004540">
    <property type="term" value="F:RNA nuclease activity"/>
    <property type="evidence" value="ECO:0007669"/>
    <property type="project" value="InterPro"/>
</dbReference>
<dbReference type="AlphaFoldDB" id="A0A9W9A057"/>
<proteinExistence type="predicted"/>
<evidence type="ECO:0000259" key="2">
    <source>
        <dbReference type="Pfam" id="PF01936"/>
    </source>
</evidence>
<dbReference type="InterPro" id="IPR021139">
    <property type="entry name" value="NYN"/>
</dbReference>
<evidence type="ECO:0000313" key="3">
    <source>
        <dbReference type="EMBL" id="KAJ4470343.1"/>
    </source>
</evidence>
<gene>
    <name evidence="3" type="ORF">C8J55DRAFT_459873</name>
</gene>
<dbReference type="Pfam" id="PF01936">
    <property type="entry name" value="NYN"/>
    <property type="match status" value="1"/>
</dbReference>
<evidence type="ECO:0000313" key="4">
    <source>
        <dbReference type="Proteomes" id="UP001150238"/>
    </source>
</evidence>
<protein>
    <submittedName>
        <fullName evidence="3">NYN domain-containing protein</fullName>
    </submittedName>
</protein>
<accession>A0A9W9A057</accession>
<dbReference type="GO" id="GO:0005777">
    <property type="term" value="C:peroxisome"/>
    <property type="evidence" value="ECO:0007669"/>
    <property type="project" value="InterPro"/>
</dbReference>